<reference evidence="3 4" key="1">
    <citation type="submission" date="2019-05" db="EMBL/GenBank/DDBJ databases">
        <title>Algicella ahnfeltiae gen. nov., sp. nov., a novel marine bacterium of the family Flavobacteriaceae isolated from a red alga.</title>
        <authorList>
            <person name="Nedashkovskaya O.I."/>
            <person name="Kukhlevskiy A.D."/>
            <person name="Kim S.-G."/>
            <person name="Zhukova N.V."/>
            <person name="Mikhailov V.V."/>
        </authorList>
    </citation>
    <scope>NUCLEOTIDE SEQUENCE [LARGE SCALE GENOMIC DNA]</scope>
    <source>
        <strain evidence="3 4">10Alg115</strain>
    </source>
</reference>
<proteinExistence type="inferred from homology"/>
<dbReference type="KEGG" id="fbe:FF125_18530"/>
<sequence length="411" mass="47599">MQINKLLFLVFVLAFLTTYAQPPKPPLGQRWILNEQFSDEFNGMQLDQNKWFNYHPTWAGRVPGIFLPSQVKVADGYLQLKGGKMKKDSVIIAKNGTKRVFNIASAAVVSKTMDASFGYYECKFKAAKTTMSTTFWLSTRKHFSGSKNCNDTYGLELDIQECIGREGDFDGKWFAKGMHSNSHFWYTDCEGENNDFRAKEVRFEDENLASEDFNIYGGWWKDASNASFYYNNSEPQHMEFYKEIKEKPFDQKMGLNLVSETYPFPWISLPNDNELEDDNKNTAYYDWVRAYILVAANDSTKTSKNNTPKLEIYEESILIEENSISFKNDKQLEFLYTSKTNEDYLLEFIITNTNNKIIAKTNSKAYTGYTYNSQIIPLKSNLKTSKKYFLTALLKHINNHKTIAKQTIIIK</sequence>
<gene>
    <name evidence="3" type="ORF">FF125_18530</name>
</gene>
<dbReference type="GO" id="GO:0005975">
    <property type="term" value="P:carbohydrate metabolic process"/>
    <property type="evidence" value="ECO:0007669"/>
    <property type="project" value="InterPro"/>
</dbReference>
<evidence type="ECO:0000313" key="4">
    <source>
        <dbReference type="Proteomes" id="UP000306229"/>
    </source>
</evidence>
<dbReference type="RefSeq" id="WP_138951284.1">
    <property type="nucleotide sequence ID" value="NZ_CP040749.1"/>
</dbReference>
<name>A0A5B7TU26_9FLAO</name>
<evidence type="ECO:0000313" key="3">
    <source>
        <dbReference type="EMBL" id="QCX40345.1"/>
    </source>
</evidence>
<evidence type="ECO:0000259" key="2">
    <source>
        <dbReference type="PROSITE" id="PS51762"/>
    </source>
</evidence>
<dbReference type="SUPFAM" id="SSF49899">
    <property type="entry name" value="Concanavalin A-like lectins/glucanases"/>
    <property type="match status" value="1"/>
</dbReference>
<organism evidence="3 4">
    <name type="scientific">Aureibaculum algae</name>
    <dbReference type="NCBI Taxonomy" id="2584122"/>
    <lineage>
        <taxon>Bacteria</taxon>
        <taxon>Pseudomonadati</taxon>
        <taxon>Bacteroidota</taxon>
        <taxon>Flavobacteriia</taxon>
        <taxon>Flavobacteriales</taxon>
        <taxon>Flavobacteriaceae</taxon>
        <taxon>Aureibaculum</taxon>
    </lineage>
</organism>
<dbReference type="Proteomes" id="UP000306229">
    <property type="component" value="Chromosome"/>
</dbReference>
<feature type="domain" description="GH16" evidence="2">
    <location>
        <begin position="17"/>
        <end position="296"/>
    </location>
</feature>
<protein>
    <submittedName>
        <fullName evidence="3">Beta-porphyranase D</fullName>
    </submittedName>
</protein>
<dbReference type="GO" id="GO:0004553">
    <property type="term" value="F:hydrolase activity, hydrolyzing O-glycosyl compounds"/>
    <property type="evidence" value="ECO:0007669"/>
    <property type="project" value="InterPro"/>
</dbReference>
<dbReference type="Gene3D" id="2.60.120.200">
    <property type="match status" value="1"/>
</dbReference>
<dbReference type="PROSITE" id="PS51762">
    <property type="entry name" value="GH16_2"/>
    <property type="match status" value="1"/>
</dbReference>
<dbReference type="InterPro" id="IPR013320">
    <property type="entry name" value="ConA-like_dom_sf"/>
</dbReference>
<accession>A0A5B7TU26</accession>
<comment type="similarity">
    <text evidence="1">Belongs to the glycosyl hydrolase 16 family.</text>
</comment>
<dbReference type="OrthoDB" id="657277at2"/>
<dbReference type="InterPro" id="IPR000757">
    <property type="entry name" value="Beta-glucanase-like"/>
</dbReference>
<dbReference type="AlphaFoldDB" id="A0A5B7TU26"/>
<evidence type="ECO:0000256" key="1">
    <source>
        <dbReference type="ARBA" id="ARBA00006865"/>
    </source>
</evidence>
<dbReference type="EMBL" id="CP040749">
    <property type="protein sequence ID" value="QCX40345.1"/>
    <property type="molecule type" value="Genomic_DNA"/>
</dbReference>
<keyword evidence="4" id="KW-1185">Reference proteome</keyword>